<dbReference type="Proteomes" id="UP000438429">
    <property type="component" value="Unassembled WGS sequence"/>
</dbReference>
<accession>A0A6A4TU47</accession>
<reference evidence="1 2" key="1">
    <citation type="submission" date="2019-06" db="EMBL/GenBank/DDBJ databases">
        <title>Draft genomes of female and male turbot (Scophthalmus maximus).</title>
        <authorList>
            <person name="Xu H."/>
            <person name="Xu X.-W."/>
            <person name="Shao C."/>
            <person name="Chen S."/>
        </authorList>
    </citation>
    <scope>NUCLEOTIDE SEQUENCE [LARGE SCALE GENOMIC DNA]</scope>
    <source>
        <strain evidence="1">Ysfricsl-2016a</strain>
        <tissue evidence="1">Blood</tissue>
    </source>
</reference>
<organism evidence="1 2">
    <name type="scientific">Scophthalmus maximus</name>
    <name type="common">Turbot</name>
    <name type="synonym">Psetta maxima</name>
    <dbReference type="NCBI Taxonomy" id="52904"/>
    <lineage>
        <taxon>Eukaryota</taxon>
        <taxon>Metazoa</taxon>
        <taxon>Chordata</taxon>
        <taxon>Craniata</taxon>
        <taxon>Vertebrata</taxon>
        <taxon>Euteleostomi</taxon>
        <taxon>Actinopterygii</taxon>
        <taxon>Neopterygii</taxon>
        <taxon>Teleostei</taxon>
        <taxon>Neoteleostei</taxon>
        <taxon>Acanthomorphata</taxon>
        <taxon>Carangaria</taxon>
        <taxon>Pleuronectiformes</taxon>
        <taxon>Pleuronectoidei</taxon>
        <taxon>Scophthalmidae</taxon>
        <taxon>Scophthalmus</taxon>
    </lineage>
</organism>
<name>A0A6A4TU47_SCOMX</name>
<evidence type="ECO:0000313" key="1">
    <source>
        <dbReference type="EMBL" id="KAF0046211.1"/>
    </source>
</evidence>
<dbReference type="EMBL" id="VEVO01000002">
    <property type="protein sequence ID" value="KAF0046211.1"/>
    <property type="molecule type" value="Genomic_DNA"/>
</dbReference>
<comment type="caution">
    <text evidence="1">The sequence shown here is derived from an EMBL/GenBank/DDBJ whole genome shotgun (WGS) entry which is preliminary data.</text>
</comment>
<protein>
    <submittedName>
        <fullName evidence="1">Uncharacterized protein</fullName>
    </submittedName>
</protein>
<sequence>MMLPEVSNNMAARGKEAVKFSVNYRTLSLWNHKSLSLCFERYKRKNRDTIVPQLFLPAQPPAAAALSTWCTIGHGSLRKNSEETAQLHTDCPDCLRQPCWPIFTAAVAGDDERSSAAETRSGHVVLMCSGSGSSSSAAPLIEAQSVNPKLKTPLGRVSHASADSSARQLCKSASLFLAPLKKTIWVVSGSDENLFLNEARQRQRRQKTFVKLQNGPTVDGERVYESVCVTRSVRGEIDSPSNAESILSL</sequence>
<gene>
    <name evidence="1" type="ORF">F2P81_002740</name>
</gene>
<evidence type="ECO:0000313" key="2">
    <source>
        <dbReference type="Proteomes" id="UP000438429"/>
    </source>
</evidence>
<dbReference type="AlphaFoldDB" id="A0A6A4TU47"/>
<proteinExistence type="predicted"/>